<dbReference type="Proteomes" id="UP000589292">
    <property type="component" value="Unassembled WGS sequence"/>
</dbReference>
<dbReference type="GO" id="GO:0016757">
    <property type="term" value="F:glycosyltransferase activity"/>
    <property type="evidence" value="ECO:0007669"/>
    <property type="project" value="UniProtKB-KW"/>
</dbReference>
<evidence type="ECO:0000313" key="3">
    <source>
        <dbReference type="EMBL" id="MBA1373907.1"/>
    </source>
</evidence>
<dbReference type="CDD" id="cd03801">
    <property type="entry name" value="GT4_PimA-like"/>
    <property type="match status" value="1"/>
</dbReference>
<keyword evidence="4" id="KW-1185">Reference proteome</keyword>
<evidence type="ECO:0000256" key="1">
    <source>
        <dbReference type="ARBA" id="ARBA00022676"/>
    </source>
</evidence>
<comment type="caution">
    <text evidence="3">The sequence shown here is derived from an EMBL/GenBank/DDBJ whole genome shotgun (WGS) entry which is preliminary data.</text>
</comment>
<keyword evidence="2 3" id="KW-0808">Transferase</keyword>
<dbReference type="EMBL" id="VDES01000002">
    <property type="protein sequence ID" value="MBA1373907.1"/>
    <property type="molecule type" value="Genomic_DNA"/>
</dbReference>
<sequence>MQGSESMRPGEGLKRGSDARSGTRTAVFISRQRLIGATNGSSAYLLAVARTLKACGYTVDLVQPTPAIAGRTPALRTTGDMDVFASHHVRSALHFGRTFLFASPSIWFAGLLGFARRVIRRAGITADWAQDRPAAYAVATPWTRADLDFVRRSIKTDTDLVIADYAFCAPGLEFAPPAARTAILMHDLFHSRDGKGEDSVAMLSKAEEIFLLGQAQAVFAIQANEKAFVEQHVPGTRSILVPMPADPVEKPEPGLDDRILFVGSLTAPNVVGLRWFLSEVWPQVRASRPHAQLLVAGTVSRAFAEPVAGVNFAGLIPDLGEAYREAGVVISPLTFGSGLKIKLIEAMAKGKAVVATPITLQGVEQHCEGAVHSTSCASKFADLVAALVVDPCERKRMGAKALGVVREHFAVEPVHKDLRQWLNADPD</sequence>
<evidence type="ECO:0000256" key="2">
    <source>
        <dbReference type="ARBA" id="ARBA00022679"/>
    </source>
</evidence>
<name>A0A7V8RCF2_9SPHN</name>
<organism evidence="3 4">
    <name type="scientific">Sphingomonas ursincola</name>
    <dbReference type="NCBI Taxonomy" id="56361"/>
    <lineage>
        <taxon>Bacteria</taxon>
        <taxon>Pseudomonadati</taxon>
        <taxon>Pseudomonadota</taxon>
        <taxon>Alphaproteobacteria</taxon>
        <taxon>Sphingomonadales</taxon>
        <taxon>Sphingomonadaceae</taxon>
        <taxon>Sphingomonas</taxon>
    </lineage>
</organism>
<proteinExistence type="predicted"/>
<reference evidence="3 4" key="1">
    <citation type="journal article" date="1994" name="Int. J. Syst. Bacteriol.">
        <title>Phylogenetic positions of novel aerobic, bacteriochlorophyll a-containing bacteria and description of Roseococcus thiosulfatophilus gen. nov., sp. nov., Erythromicrobium ramosum gen. nov., sp. nov., and Erythrobacter litoralis sp. nov.</title>
        <authorList>
            <person name="Yurkov V."/>
            <person name="Stackebrandt E."/>
            <person name="Holmes A."/>
            <person name="Fuerst J.A."/>
            <person name="Hugenholtz P."/>
            <person name="Golecki J."/>
            <person name="Gad'on N."/>
            <person name="Gorlenko V.M."/>
            <person name="Kompantseva E.I."/>
            <person name="Drews G."/>
        </authorList>
    </citation>
    <scope>NUCLEOTIDE SEQUENCE [LARGE SCALE GENOMIC DNA]</scope>
    <source>
        <strain evidence="3 4">KR-99</strain>
    </source>
</reference>
<protein>
    <submittedName>
        <fullName evidence="3">Glycosyltransferase family 4 protein</fullName>
    </submittedName>
</protein>
<dbReference type="Pfam" id="PF13692">
    <property type="entry name" value="Glyco_trans_1_4"/>
    <property type="match status" value="1"/>
</dbReference>
<dbReference type="AlphaFoldDB" id="A0A7V8RCF2"/>
<gene>
    <name evidence="3" type="ORF">FG486_06115</name>
</gene>
<evidence type="ECO:0000313" key="4">
    <source>
        <dbReference type="Proteomes" id="UP000589292"/>
    </source>
</evidence>
<dbReference type="Gene3D" id="3.40.50.2000">
    <property type="entry name" value="Glycogen Phosphorylase B"/>
    <property type="match status" value="1"/>
</dbReference>
<dbReference type="SUPFAM" id="SSF53756">
    <property type="entry name" value="UDP-Glycosyltransferase/glycogen phosphorylase"/>
    <property type="match status" value="1"/>
</dbReference>
<accession>A0A7V8RCF2</accession>
<dbReference type="PANTHER" id="PTHR12526">
    <property type="entry name" value="GLYCOSYLTRANSFERASE"/>
    <property type="match status" value="1"/>
</dbReference>
<keyword evidence="1" id="KW-0328">Glycosyltransferase</keyword>
<dbReference type="PANTHER" id="PTHR12526:SF510">
    <property type="entry name" value="D-INOSITOL 3-PHOSPHATE GLYCOSYLTRANSFERASE"/>
    <property type="match status" value="1"/>
</dbReference>